<name>A0A149QSF4_9PROT</name>
<dbReference type="Proteomes" id="UP000075573">
    <property type="component" value="Unassembled WGS sequence"/>
</dbReference>
<evidence type="ECO:0000313" key="2">
    <source>
        <dbReference type="Proteomes" id="UP000075573"/>
    </source>
</evidence>
<reference evidence="1 2" key="1">
    <citation type="submission" date="2015-06" db="EMBL/GenBank/DDBJ databases">
        <title>Improved classification and identification of acetic acid bacteria using matrix-assisted laser desorption/ionization time-of-flight mass spectrometry; Gluconobacter nephelii and Gluconobacter uchimurae are later heterotypic synonyms of Gluconobacter japonicus and Gluconobacter oxydans, respectively.</title>
        <authorList>
            <person name="Li L."/>
            <person name="Cleenwerck I."/>
            <person name="De Vuyst L."/>
            <person name="Vandamme P."/>
        </authorList>
    </citation>
    <scope>NUCLEOTIDE SEQUENCE [LARGE SCALE GENOMIC DNA]</scope>
    <source>
        <strain evidence="1 2">LMG 1764</strain>
    </source>
</reference>
<gene>
    <name evidence="1" type="ORF">AD929_12920</name>
</gene>
<protein>
    <submittedName>
        <fullName evidence="1">Uncharacterized protein</fullName>
    </submittedName>
</protein>
<dbReference type="EMBL" id="LHZB01000118">
    <property type="protein sequence ID" value="KXV00114.1"/>
    <property type="molecule type" value="Genomic_DNA"/>
</dbReference>
<dbReference type="AlphaFoldDB" id="A0A149QSF4"/>
<dbReference type="PATRIC" id="fig|442.7.peg.3404"/>
<sequence>MSMPAFSFLVPAILVLGIHSGDKTYQYLPMASAGQCETNVSKMVSQGYLARDYGVCLDTGFPEKTEAGSASLGENSHVPWYLIAQINNDYEYLAMNDEQHCMESMRRLTRYGFVANGLFSGTPYAICINAGFPSLK</sequence>
<accession>A0A149QSF4</accession>
<proteinExistence type="predicted"/>
<organism evidence="1 2">
    <name type="scientific">Gluconobacter potus</name>
    <dbReference type="NCBI Taxonomy" id="2724927"/>
    <lineage>
        <taxon>Bacteria</taxon>
        <taxon>Pseudomonadati</taxon>
        <taxon>Pseudomonadota</taxon>
        <taxon>Alphaproteobacteria</taxon>
        <taxon>Acetobacterales</taxon>
        <taxon>Acetobacteraceae</taxon>
        <taxon>Gluconobacter</taxon>
    </lineage>
</organism>
<evidence type="ECO:0000313" key="1">
    <source>
        <dbReference type="EMBL" id="KXV00114.1"/>
    </source>
</evidence>
<comment type="caution">
    <text evidence="1">The sequence shown here is derived from an EMBL/GenBank/DDBJ whole genome shotgun (WGS) entry which is preliminary data.</text>
</comment>